<evidence type="ECO:0000256" key="6">
    <source>
        <dbReference type="ARBA" id="ARBA00023069"/>
    </source>
</evidence>
<evidence type="ECO:0000256" key="3">
    <source>
        <dbReference type="ARBA" id="ARBA00022490"/>
    </source>
</evidence>
<dbReference type="SMART" id="SM00698">
    <property type="entry name" value="MORN"/>
    <property type="match status" value="7"/>
</dbReference>
<evidence type="ECO:0000313" key="11">
    <source>
        <dbReference type="Proteomes" id="UP001461498"/>
    </source>
</evidence>
<feature type="region of interest" description="Disordered" evidence="9">
    <location>
        <begin position="283"/>
        <end position="310"/>
    </location>
</feature>
<evidence type="ECO:0000256" key="8">
    <source>
        <dbReference type="ARBA" id="ARBA00023273"/>
    </source>
</evidence>
<evidence type="ECO:0000256" key="5">
    <source>
        <dbReference type="ARBA" id="ARBA00022846"/>
    </source>
</evidence>
<sequence length="1689" mass="196112">MKEKKDSADVKKIDRNELLKKLAEVRLPQKEYSMLDVFVYPYMAAGIKYIIRSYETINELSTDTDGIIEDALNCRSDPCKCSDNNEQTSTIIQSKEDNKTTLKDVLTSKTKCCNKCRRDEMQDLPEYKEWKEEKYKTGKKDKVKTRFFEECVLQDGTEVDDEVVEYIENMCSLLLQRIGYDKFINQTDSMPMWLLNKSLRIEFMNGTIYAGHFESMIFNGFGILRYKNGEVYKGEIKDGKAHGFGRLFRKNNSFYIGDMSYNKQNGYGMDIYYQWVEEEVDEKGNNEEKQQENKETIKENNEESEEKKELKGIAKEGGGCKCNVEEGSNIIEKDRNNKTVTKPRIIMAHFGKWKEGLKEEEGVTVFGEKNWYEGRWHNGLMEGFGVRRYQDGTLYAGYWKNGARHGEGVLLWPNNDIYNGEWKNGLMDGNGSYIWKSYQVLDWLTSPSQNCFVGKWRKGQRHGIGTLYLANGVKLIAEWKKGIKDGYGELVTTNGTIFYCDKFFVDDSIAESMIPIMSEEEKANIKQNENNINKIILGQKEEGESTLTCKPEHVPGEVKGFVPEFLPICAPFYTMDYTWHIYKLFVPDQCVEIYTDISGFVNWFPRETVKRIFSVETDWLQKVLIKRSPELYYAYYRYATGGCSSSGRYQYRPVLMRMSLWKMLRDCGLFLTQKSLRDLDKEVGIGSNPFDQIAMYEMVNYLLILSWEVYVKKDLFNPNIPGLIASAFDRFIHEILVCMAHKYVGNILMFFKYIPLNGLYSLFKSFKHPVTIETVVQTICPTDEKFRDILPRPNKFIRKLAKGLNIINPDGYVEYFPHHHPYFDKIRKKKESVVEEAADIRLLGLLGLEPLIQIIMEVLPNAMIKEGSIKPDYEITFLDFCDILCELIVVYLNTVIGHDDPSTTELEELGGKEELVTESPPEDISYTDSLEHIVKDLPYSKILEKKEDNGEMDDDEESKINVDADESEKEEEEEVEEEEDVEGEGEEEGDSCGHCSCASSSSSSKPNRKPSSTSSSNDAKNRIRKILGSDEDLPSDFDEIEEESSESCEIKKLNKKRYYKMTLDESSDESDEESVIDTEKLNKMADKLEIYHIKKLLGEPVPEEPFLTDSSPCSEVYYTGEEDELMRDLIFKDEWEVEEEEEKLDIDDDIDEEDQREDDEDEEEEEEEEEVEEEEDNEEDEDEVNKYFEILNLDEEQFNKRLLMKYAFINEDKEETQKLIDYLNELIPTFPFVVDDKLLLSKDKDYTNLPATSIVDRLLRLCHIAEVIVKHGLFLEDVNKFMYIEDKEENDFLNSIFHQEFKDKKKEEVNEKPDLSNLLPPQEENSDSDESSNVFIRDQLYYQFSDSTMTSTEYDDECSSSESTNELKKLLFKDEENHPSTPPLSPVSTNSTFSTKSFSIVTSSDTSASLDTSMTDDLSSEYNLAGTTSSISITASNRSDESSIPFTGIALEEPSESNVSQDKPTIVFYRKRRNEKGETEDDEDEDIDEDKEDYDDQYDEDNEENDNLTKILTNAIFGDSKDTRRLQFLISELEGQEFLKVKKRSGKKNLNIRDDVLLKRETMTDDIEMPESIKLLESIIKSRKDSDFSDVSSEKTTYNMSTTSTEDGKSSTTSTKKLEKNIKNFKTEFKKEEEEQPYEYDFDSYMNLFQNEEPLFIDYQYFFDLPKIKHPLMIRDPEFTEEKRQENLF</sequence>
<dbReference type="PANTHER" id="PTHR46613">
    <property type="entry name" value="RADIAL SPOKE HEAD 10 HOMOLOG B-RELATED"/>
    <property type="match status" value="1"/>
</dbReference>
<dbReference type="PANTHER" id="PTHR46613:SF1">
    <property type="entry name" value="RADIAL SPOKE HEAD 10 HOMOLOG B-RELATED"/>
    <property type="match status" value="1"/>
</dbReference>
<accession>A0AAW1D4W2</accession>
<feature type="compositionally biased region" description="Polar residues" evidence="9">
    <location>
        <begin position="1589"/>
        <end position="1600"/>
    </location>
</feature>
<dbReference type="EMBL" id="JAPXFL010000006">
    <property type="protein sequence ID" value="KAK9505547.1"/>
    <property type="molecule type" value="Genomic_DNA"/>
</dbReference>
<evidence type="ECO:0000313" key="10">
    <source>
        <dbReference type="EMBL" id="KAK9505547.1"/>
    </source>
</evidence>
<name>A0AAW1D4W2_9HEMI</name>
<dbReference type="SUPFAM" id="SSF82185">
    <property type="entry name" value="Histone H3 K4-specific methyltransferase SET7/9 N-terminal domain"/>
    <property type="match status" value="3"/>
</dbReference>
<feature type="region of interest" description="Disordered" evidence="9">
    <location>
        <begin position="1138"/>
        <end position="1183"/>
    </location>
</feature>
<feature type="region of interest" description="Disordered" evidence="9">
    <location>
        <begin position="1470"/>
        <end position="1506"/>
    </location>
</feature>
<proteinExistence type="predicted"/>
<dbReference type="GO" id="GO:0031514">
    <property type="term" value="C:motile cilium"/>
    <property type="evidence" value="ECO:0007669"/>
    <property type="project" value="UniProtKB-SubCell"/>
</dbReference>
<dbReference type="GO" id="GO:0005930">
    <property type="term" value="C:axoneme"/>
    <property type="evidence" value="ECO:0007669"/>
    <property type="project" value="UniProtKB-SubCell"/>
</dbReference>
<keyword evidence="3" id="KW-0963">Cytoplasm</keyword>
<dbReference type="Proteomes" id="UP001461498">
    <property type="component" value="Unassembled WGS sequence"/>
</dbReference>
<evidence type="ECO:0000256" key="1">
    <source>
        <dbReference type="ARBA" id="ARBA00004230"/>
    </source>
</evidence>
<evidence type="ECO:0000256" key="2">
    <source>
        <dbReference type="ARBA" id="ARBA00004430"/>
    </source>
</evidence>
<organism evidence="10 11">
    <name type="scientific">Rhynocoris fuscipes</name>
    <dbReference type="NCBI Taxonomy" id="488301"/>
    <lineage>
        <taxon>Eukaryota</taxon>
        <taxon>Metazoa</taxon>
        <taxon>Ecdysozoa</taxon>
        <taxon>Arthropoda</taxon>
        <taxon>Hexapoda</taxon>
        <taxon>Insecta</taxon>
        <taxon>Pterygota</taxon>
        <taxon>Neoptera</taxon>
        <taxon>Paraneoptera</taxon>
        <taxon>Hemiptera</taxon>
        <taxon>Heteroptera</taxon>
        <taxon>Panheteroptera</taxon>
        <taxon>Cimicomorpha</taxon>
        <taxon>Reduviidae</taxon>
        <taxon>Harpactorinae</taxon>
        <taxon>Harpactorini</taxon>
        <taxon>Rhynocoris</taxon>
    </lineage>
</organism>
<feature type="compositionally biased region" description="Acidic residues" evidence="9">
    <location>
        <begin position="1029"/>
        <end position="1046"/>
    </location>
</feature>
<dbReference type="InterPro" id="IPR003409">
    <property type="entry name" value="MORN"/>
</dbReference>
<feature type="region of interest" description="Disordered" evidence="9">
    <location>
        <begin position="903"/>
        <end position="928"/>
    </location>
</feature>
<dbReference type="Pfam" id="PF02493">
    <property type="entry name" value="MORN"/>
    <property type="match status" value="6"/>
</dbReference>
<evidence type="ECO:0000256" key="9">
    <source>
        <dbReference type="SAM" id="MobiDB-lite"/>
    </source>
</evidence>
<keyword evidence="8" id="KW-0966">Cell projection</keyword>
<feature type="compositionally biased region" description="Low complexity" evidence="9">
    <location>
        <begin position="996"/>
        <end position="1017"/>
    </location>
</feature>
<feature type="region of interest" description="Disordered" evidence="9">
    <location>
        <begin position="1589"/>
        <end position="1613"/>
    </location>
</feature>
<protein>
    <submittedName>
        <fullName evidence="10">Uncharacterized protein</fullName>
    </submittedName>
</protein>
<feature type="compositionally biased region" description="Low complexity" evidence="9">
    <location>
        <begin position="1601"/>
        <end position="1613"/>
    </location>
</feature>
<feature type="region of interest" description="Disordered" evidence="9">
    <location>
        <begin position="944"/>
        <end position="1046"/>
    </location>
</feature>
<keyword evidence="5" id="KW-0282">Flagellum</keyword>
<keyword evidence="11" id="KW-1185">Reference proteome</keyword>
<gene>
    <name evidence="10" type="ORF">O3M35_009573</name>
</gene>
<keyword evidence="7" id="KW-0206">Cytoskeleton</keyword>
<evidence type="ECO:0000256" key="4">
    <source>
        <dbReference type="ARBA" id="ARBA00022737"/>
    </source>
</evidence>
<comment type="caution">
    <text evidence="10">The sequence shown here is derived from an EMBL/GenBank/DDBJ whole genome shotgun (WGS) entry which is preliminary data.</text>
</comment>
<feature type="compositionally biased region" description="Acidic residues" evidence="9">
    <location>
        <begin position="950"/>
        <end position="990"/>
    </location>
</feature>
<dbReference type="Gene3D" id="2.20.110.10">
    <property type="entry name" value="Histone H3 K4-specific methyltransferase SET7/9 N-terminal domain"/>
    <property type="match status" value="4"/>
</dbReference>
<feature type="region of interest" description="Disordered" evidence="9">
    <location>
        <begin position="1307"/>
        <end position="1332"/>
    </location>
</feature>
<feature type="compositionally biased region" description="Acidic residues" evidence="9">
    <location>
        <begin position="1478"/>
        <end position="1506"/>
    </location>
</feature>
<keyword evidence="6" id="KW-0969">Cilium</keyword>
<evidence type="ECO:0000256" key="7">
    <source>
        <dbReference type="ARBA" id="ARBA00023212"/>
    </source>
</evidence>
<reference evidence="10 11" key="1">
    <citation type="submission" date="2022-12" db="EMBL/GenBank/DDBJ databases">
        <title>Chromosome-level genome assembly of true bugs.</title>
        <authorList>
            <person name="Ma L."/>
            <person name="Li H."/>
        </authorList>
    </citation>
    <scope>NUCLEOTIDE SEQUENCE [LARGE SCALE GENOMIC DNA]</scope>
    <source>
        <strain evidence="10">Lab_2022b</strain>
    </source>
</reference>
<comment type="subcellular location">
    <subcellularLocation>
        <location evidence="1">Cell projection</location>
        <location evidence="1">Cilium</location>
        <location evidence="1">Flagellum</location>
    </subcellularLocation>
    <subcellularLocation>
        <location evidence="2">Cytoplasm</location>
        <location evidence="2">Cytoskeleton</location>
        <location evidence="2">Cilium axoneme</location>
    </subcellularLocation>
</comment>
<keyword evidence="4" id="KW-0677">Repeat</keyword>